<gene>
    <name evidence="12" type="ORF">FGO68_gene5117</name>
</gene>
<evidence type="ECO:0000256" key="7">
    <source>
        <dbReference type="ARBA" id="ARBA00022777"/>
    </source>
</evidence>
<dbReference type="GO" id="GO:0000408">
    <property type="term" value="C:EKC/KEOPS complex"/>
    <property type="evidence" value="ECO:0007669"/>
    <property type="project" value="UniProtKB-ARBA"/>
</dbReference>
<dbReference type="InterPro" id="IPR011009">
    <property type="entry name" value="Kinase-like_dom_sf"/>
</dbReference>
<sequence>MEQSELIDAGGVAPQITKQPEQLNLLSQGAEGRLFLGDIFGQVCVIKERFQKNYRVPQLDAKLAQQRINQECKNMARIRKFGVPTPALYLIDEVGRKIYMEYLGKHAYTVKEFLYQLKSFDHPILDQMVDKIGTNLAILHTNDQIHGDLTTSNMMIKPKVPLGLQLSTREEDKRITASEIAESGTLGDVYLIDFGLSFVSGKIEDKAVDIYVLKRAFISTHPGSEDLFDRILDKYREKAGAQGLKIIAKYKDVEKRGRKRECFG</sequence>
<dbReference type="PANTHER" id="PTHR12209:SF0">
    <property type="entry name" value="EKC_KEOPS COMPLEX SUBUNIT TP53RK"/>
    <property type="match status" value="1"/>
</dbReference>
<dbReference type="EMBL" id="RRYP01022844">
    <property type="protein sequence ID" value="TNV72332.1"/>
    <property type="molecule type" value="Genomic_DNA"/>
</dbReference>
<keyword evidence="8" id="KW-0067">ATP-binding</keyword>
<dbReference type="GO" id="GO:0004674">
    <property type="term" value="F:protein serine/threonine kinase activity"/>
    <property type="evidence" value="ECO:0007669"/>
    <property type="project" value="UniProtKB-KW"/>
</dbReference>
<organism evidence="12 13">
    <name type="scientific">Halteria grandinella</name>
    <dbReference type="NCBI Taxonomy" id="5974"/>
    <lineage>
        <taxon>Eukaryota</taxon>
        <taxon>Sar</taxon>
        <taxon>Alveolata</taxon>
        <taxon>Ciliophora</taxon>
        <taxon>Intramacronucleata</taxon>
        <taxon>Spirotrichea</taxon>
        <taxon>Stichotrichia</taxon>
        <taxon>Sporadotrichida</taxon>
        <taxon>Halteriidae</taxon>
        <taxon>Halteria</taxon>
    </lineage>
</organism>
<feature type="domain" description="Protein kinase" evidence="11">
    <location>
        <begin position="20"/>
        <end position="264"/>
    </location>
</feature>
<keyword evidence="13" id="KW-1185">Reference proteome</keyword>
<accession>A0A8J8SVF3</accession>
<comment type="catalytic activity">
    <reaction evidence="10">
        <text>L-seryl-[protein] + ATP = O-phospho-L-seryl-[protein] + ADP + H(+)</text>
        <dbReference type="Rhea" id="RHEA:17989"/>
        <dbReference type="Rhea" id="RHEA-COMP:9863"/>
        <dbReference type="Rhea" id="RHEA-COMP:11604"/>
        <dbReference type="ChEBI" id="CHEBI:15378"/>
        <dbReference type="ChEBI" id="CHEBI:29999"/>
        <dbReference type="ChEBI" id="CHEBI:30616"/>
        <dbReference type="ChEBI" id="CHEBI:83421"/>
        <dbReference type="ChEBI" id="CHEBI:456216"/>
        <dbReference type="EC" id="2.7.11.1"/>
    </reaction>
</comment>
<comment type="caution">
    <text evidence="12">The sequence shown here is derived from an EMBL/GenBank/DDBJ whole genome shotgun (WGS) entry which is preliminary data.</text>
</comment>
<dbReference type="InterPro" id="IPR000719">
    <property type="entry name" value="Prot_kinase_dom"/>
</dbReference>
<dbReference type="Pfam" id="PF01163">
    <property type="entry name" value="RIO1"/>
    <property type="match status" value="1"/>
</dbReference>
<dbReference type="OrthoDB" id="3399at2759"/>
<evidence type="ECO:0000256" key="5">
    <source>
        <dbReference type="ARBA" id="ARBA00022694"/>
    </source>
</evidence>
<dbReference type="GO" id="GO:0008033">
    <property type="term" value="P:tRNA processing"/>
    <property type="evidence" value="ECO:0007669"/>
    <property type="project" value="UniProtKB-KW"/>
</dbReference>
<comment type="similarity">
    <text evidence="1">Belongs to the protein kinase superfamily. BUD32 family.</text>
</comment>
<name>A0A8J8SVF3_HALGN</name>
<reference evidence="12" key="1">
    <citation type="submission" date="2019-06" db="EMBL/GenBank/DDBJ databases">
        <authorList>
            <person name="Zheng W."/>
        </authorList>
    </citation>
    <scope>NUCLEOTIDE SEQUENCE</scope>
    <source>
        <strain evidence="12">QDHG01</strain>
    </source>
</reference>
<evidence type="ECO:0000313" key="12">
    <source>
        <dbReference type="EMBL" id="TNV72332.1"/>
    </source>
</evidence>
<evidence type="ECO:0000256" key="2">
    <source>
        <dbReference type="ARBA" id="ARBA00012513"/>
    </source>
</evidence>
<dbReference type="Gene3D" id="3.30.200.20">
    <property type="entry name" value="Phosphorylase Kinase, domain 1"/>
    <property type="match status" value="1"/>
</dbReference>
<dbReference type="PROSITE" id="PS50011">
    <property type="entry name" value="PROTEIN_KINASE_DOM"/>
    <property type="match status" value="1"/>
</dbReference>
<keyword evidence="7" id="KW-0418">Kinase</keyword>
<dbReference type="AlphaFoldDB" id="A0A8J8SVF3"/>
<dbReference type="PANTHER" id="PTHR12209">
    <property type="entry name" value="NON-SPECIFIC SERINE/THREONINE PROTEIN KINASE"/>
    <property type="match status" value="1"/>
</dbReference>
<evidence type="ECO:0000256" key="1">
    <source>
        <dbReference type="ARBA" id="ARBA00010630"/>
    </source>
</evidence>
<dbReference type="GO" id="GO:0005524">
    <property type="term" value="F:ATP binding"/>
    <property type="evidence" value="ECO:0007669"/>
    <property type="project" value="UniProtKB-KW"/>
</dbReference>
<keyword evidence="3" id="KW-0723">Serine/threonine-protein kinase</keyword>
<evidence type="ECO:0000256" key="6">
    <source>
        <dbReference type="ARBA" id="ARBA00022741"/>
    </source>
</evidence>
<evidence type="ECO:0000256" key="8">
    <source>
        <dbReference type="ARBA" id="ARBA00022840"/>
    </source>
</evidence>
<dbReference type="SUPFAM" id="SSF56112">
    <property type="entry name" value="Protein kinase-like (PK-like)"/>
    <property type="match status" value="1"/>
</dbReference>
<comment type="catalytic activity">
    <reaction evidence="9">
        <text>L-threonyl-[protein] + ATP = O-phospho-L-threonyl-[protein] + ADP + H(+)</text>
        <dbReference type="Rhea" id="RHEA:46608"/>
        <dbReference type="Rhea" id="RHEA-COMP:11060"/>
        <dbReference type="Rhea" id="RHEA-COMP:11605"/>
        <dbReference type="ChEBI" id="CHEBI:15378"/>
        <dbReference type="ChEBI" id="CHEBI:30013"/>
        <dbReference type="ChEBI" id="CHEBI:30616"/>
        <dbReference type="ChEBI" id="CHEBI:61977"/>
        <dbReference type="ChEBI" id="CHEBI:456216"/>
        <dbReference type="EC" id="2.7.11.1"/>
    </reaction>
</comment>
<dbReference type="GO" id="GO:0070525">
    <property type="term" value="P:tRNA threonylcarbamoyladenosine metabolic process"/>
    <property type="evidence" value="ECO:0007669"/>
    <property type="project" value="TreeGrafter"/>
</dbReference>
<evidence type="ECO:0000256" key="3">
    <source>
        <dbReference type="ARBA" id="ARBA00022527"/>
    </source>
</evidence>
<proteinExistence type="inferred from homology"/>
<evidence type="ECO:0000256" key="10">
    <source>
        <dbReference type="ARBA" id="ARBA00048679"/>
    </source>
</evidence>
<dbReference type="EC" id="2.7.11.1" evidence="2"/>
<evidence type="ECO:0000313" key="13">
    <source>
        <dbReference type="Proteomes" id="UP000785679"/>
    </source>
</evidence>
<dbReference type="FunFam" id="3.30.200.20:FF:000201">
    <property type="entry name" value="TP53-regulating kinase isoform X1"/>
    <property type="match status" value="1"/>
</dbReference>
<dbReference type="GO" id="GO:0005634">
    <property type="term" value="C:nucleus"/>
    <property type="evidence" value="ECO:0007669"/>
    <property type="project" value="TreeGrafter"/>
</dbReference>
<dbReference type="Proteomes" id="UP000785679">
    <property type="component" value="Unassembled WGS sequence"/>
</dbReference>
<keyword evidence="6" id="KW-0547">Nucleotide-binding</keyword>
<protein>
    <recommendedName>
        <fullName evidence="2">non-specific serine/threonine protein kinase</fullName>
        <ecNumber evidence="2">2.7.11.1</ecNumber>
    </recommendedName>
</protein>
<dbReference type="Gene3D" id="1.10.510.10">
    <property type="entry name" value="Transferase(Phosphotransferase) domain 1"/>
    <property type="match status" value="1"/>
</dbReference>
<evidence type="ECO:0000259" key="11">
    <source>
        <dbReference type="PROSITE" id="PS50011"/>
    </source>
</evidence>
<evidence type="ECO:0000256" key="9">
    <source>
        <dbReference type="ARBA" id="ARBA00047899"/>
    </source>
</evidence>
<dbReference type="GO" id="GO:0005829">
    <property type="term" value="C:cytosol"/>
    <property type="evidence" value="ECO:0007669"/>
    <property type="project" value="TreeGrafter"/>
</dbReference>
<evidence type="ECO:0000256" key="4">
    <source>
        <dbReference type="ARBA" id="ARBA00022679"/>
    </source>
</evidence>
<dbReference type="InterPro" id="IPR018934">
    <property type="entry name" value="RIO_dom"/>
</dbReference>
<keyword evidence="5" id="KW-0819">tRNA processing</keyword>
<keyword evidence="4" id="KW-0808">Transferase</keyword>